<dbReference type="InterPro" id="IPR051448">
    <property type="entry name" value="CdaR-like_regulators"/>
</dbReference>
<dbReference type="InterPro" id="IPR042070">
    <property type="entry name" value="PucR_C-HTH_sf"/>
</dbReference>
<protein>
    <submittedName>
        <fullName evidence="5">Helix-turn-helix domain-containing protein</fullName>
    </submittedName>
</protein>
<comment type="caution">
    <text evidence="5">The sequence shown here is derived from an EMBL/GenBank/DDBJ whole genome shotgun (WGS) entry which is preliminary data.</text>
</comment>
<evidence type="ECO:0000259" key="2">
    <source>
        <dbReference type="Pfam" id="PF13556"/>
    </source>
</evidence>
<evidence type="ECO:0000259" key="3">
    <source>
        <dbReference type="Pfam" id="PF14361"/>
    </source>
</evidence>
<organism evidence="5 6">
    <name type="scientific">Dactylosporangium darangshiense</name>
    <dbReference type="NCBI Taxonomy" id="579108"/>
    <lineage>
        <taxon>Bacteria</taxon>
        <taxon>Bacillati</taxon>
        <taxon>Actinomycetota</taxon>
        <taxon>Actinomycetes</taxon>
        <taxon>Micromonosporales</taxon>
        <taxon>Micromonosporaceae</taxon>
        <taxon>Dactylosporangium</taxon>
    </lineage>
</organism>
<feature type="domain" description="RsbT co-antagonist protein RsbRD N-terminal" evidence="3">
    <location>
        <begin position="24"/>
        <end position="161"/>
    </location>
</feature>
<keyword evidence="6" id="KW-1185">Reference proteome</keyword>
<feature type="domain" description="PucR C-terminal helix-turn-helix" evidence="2">
    <location>
        <begin position="333"/>
        <end position="391"/>
    </location>
</feature>
<dbReference type="InterPro" id="IPR041522">
    <property type="entry name" value="CdaR_GGDEF"/>
</dbReference>
<proteinExistence type="inferred from homology"/>
<dbReference type="PANTHER" id="PTHR33744">
    <property type="entry name" value="CARBOHYDRATE DIACID REGULATOR"/>
    <property type="match status" value="1"/>
</dbReference>
<evidence type="ECO:0000313" key="6">
    <source>
        <dbReference type="Proteomes" id="UP001500620"/>
    </source>
</evidence>
<evidence type="ECO:0000259" key="4">
    <source>
        <dbReference type="Pfam" id="PF17853"/>
    </source>
</evidence>
<dbReference type="InterPro" id="IPR025736">
    <property type="entry name" value="PucR_C-HTH_dom"/>
</dbReference>
<dbReference type="EMBL" id="BAABAT010000023">
    <property type="protein sequence ID" value="GAA4256287.1"/>
    <property type="molecule type" value="Genomic_DNA"/>
</dbReference>
<dbReference type="Gene3D" id="1.10.10.2840">
    <property type="entry name" value="PucR C-terminal helix-turn-helix domain"/>
    <property type="match status" value="1"/>
</dbReference>
<dbReference type="Proteomes" id="UP001500620">
    <property type="component" value="Unassembled WGS sequence"/>
</dbReference>
<dbReference type="InterPro" id="IPR025751">
    <property type="entry name" value="RsbRD_N_dom"/>
</dbReference>
<dbReference type="Pfam" id="PF17853">
    <property type="entry name" value="GGDEF_2"/>
    <property type="match status" value="1"/>
</dbReference>
<accession>A0ABP8DHM6</accession>
<dbReference type="PANTHER" id="PTHR33744:SF1">
    <property type="entry name" value="DNA-BINDING TRANSCRIPTIONAL ACTIVATOR ADER"/>
    <property type="match status" value="1"/>
</dbReference>
<evidence type="ECO:0000313" key="5">
    <source>
        <dbReference type="EMBL" id="GAA4256287.1"/>
    </source>
</evidence>
<dbReference type="RefSeq" id="WP_345133292.1">
    <property type="nucleotide sequence ID" value="NZ_BAABAT010000023.1"/>
</dbReference>
<dbReference type="Pfam" id="PF14361">
    <property type="entry name" value="RsbRD_N"/>
    <property type="match status" value="1"/>
</dbReference>
<evidence type="ECO:0000256" key="1">
    <source>
        <dbReference type="ARBA" id="ARBA00006754"/>
    </source>
</evidence>
<feature type="domain" description="CdaR GGDEF-like" evidence="4">
    <location>
        <begin position="176"/>
        <end position="282"/>
    </location>
</feature>
<reference evidence="6" key="1">
    <citation type="journal article" date="2019" name="Int. J. Syst. Evol. Microbiol.">
        <title>The Global Catalogue of Microorganisms (GCM) 10K type strain sequencing project: providing services to taxonomists for standard genome sequencing and annotation.</title>
        <authorList>
            <consortium name="The Broad Institute Genomics Platform"/>
            <consortium name="The Broad Institute Genome Sequencing Center for Infectious Disease"/>
            <person name="Wu L."/>
            <person name="Ma J."/>
        </authorList>
    </citation>
    <scope>NUCLEOTIDE SEQUENCE [LARGE SCALE GENOMIC DNA]</scope>
    <source>
        <strain evidence="6">JCM 17441</strain>
    </source>
</reference>
<sequence length="399" mass="42763">MAHVPAFPGPTVAAIGERLFGRIDELADELTAAIRAAEPFYDAGNVVPTADLRSSIHDNLVYILSRLAGRATSDLGPPRATGRRRAEQGAPLPAILHSYRVAGTHIWSAIVEEGLGLDGNAEALLPAASELWSIMDELSSSVTDAYRETVVELTRSHAQTRNAMLDVLLHGDTGDGSRLWESAAGLRLPRQGVFVVAAAHAERLGAESIPHAEEALRARDIESAWRVEIDAHVGVVVLTPRNTIDRLCALLADLAGGPVGVSEQYHSLEQTPTALRQARLAYATGAQTERGVIRYEQVPIAVLLASAPDAAANVAHAVLGPVLALPAQECQLLLATLRAWFAEDGATSAAAAKLYLHRNTVRYRLRRVEELTGRSLTRPNGIAELHLALEAARILQIPM</sequence>
<comment type="similarity">
    <text evidence="1">Belongs to the CdaR family.</text>
</comment>
<gene>
    <name evidence="5" type="ORF">GCM10022255_068550</name>
</gene>
<dbReference type="Pfam" id="PF13556">
    <property type="entry name" value="HTH_30"/>
    <property type="match status" value="1"/>
</dbReference>
<name>A0ABP8DHM6_9ACTN</name>